<evidence type="ECO:0000313" key="2">
    <source>
        <dbReference type="Proteomes" id="UP000323067"/>
    </source>
</evidence>
<dbReference type="Proteomes" id="UP000323067">
    <property type="component" value="Chromosome v"/>
</dbReference>
<dbReference type="VEuPathDB" id="FungiDB:A9K55_003970"/>
<proteinExistence type="predicted"/>
<dbReference type="AlphaFoldDB" id="A0A2H4SMU3"/>
<gene>
    <name evidence="1" type="ORF">A9K55_003970</name>
</gene>
<dbReference type="EMBL" id="CP023325">
    <property type="protein sequence ID" value="ATY64426.1"/>
    <property type="molecule type" value="Genomic_DNA"/>
</dbReference>
<name>A0A2H4SMU3_CORMI</name>
<evidence type="ECO:0000313" key="1">
    <source>
        <dbReference type="EMBL" id="ATY64426.1"/>
    </source>
</evidence>
<sequence length="106" mass="11528">MQGARERSSTLVIPQATPPWSKVLQRDWSPGCGYADYRVTIEEGGCNPKLVGPNPPNLAPEGVENKRGYQHALLLFSSPLICSGQTRLVRCENHGLQLQAGALVQC</sequence>
<dbReference type="VEuPathDB" id="FungiDB:CCM_04845"/>
<protein>
    <submittedName>
        <fullName evidence="1">Uncharacterized protein</fullName>
    </submittedName>
</protein>
<organism evidence="1 2">
    <name type="scientific">Cordyceps militaris</name>
    <name type="common">Caterpillar fungus</name>
    <name type="synonym">Clavaria militaris</name>
    <dbReference type="NCBI Taxonomy" id="73501"/>
    <lineage>
        <taxon>Eukaryota</taxon>
        <taxon>Fungi</taxon>
        <taxon>Dikarya</taxon>
        <taxon>Ascomycota</taxon>
        <taxon>Pezizomycotina</taxon>
        <taxon>Sordariomycetes</taxon>
        <taxon>Hypocreomycetidae</taxon>
        <taxon>Hypocreales</taxon>
        <taxon>Cordycipitaceae</taxon>
        <taxon>Cordyceps</taxon>
    </lineage>
</organism>
<accession>A0A2H4SMU3</accession>
<reference evidence="1 2" key="1">
    <citation type="journal article" date="2017" name="BMC Genomics">
        <title>Chromosome level assembly and secondary metabolite potential of the parasitic fungus Cordyceps militaris.</title>
        <authorList>
            <person name="Kramer G.J."/>
            <person name="Nodwell J.R."/>
        </authorList>
    </citation>
    <scope>NUCLEOTIDE SEQUENCE [LARGE SCALE GENOMIC DNA]</scope>
    <source>
        <strain evidence="1 2">ATCC 34164</strain>
    </source>
</reference>